<evidence type="ECO:0000313" key="1">
    <source>
        <dbReference type="EMBL" id="AMM43969.1"/>
    </source>
</evidence>
<reference evidence="2" key="1">
    <citation type="submission" date="2016-01" db="EMBL/GenBank/DDBJ databases">
        <title>Isolation and Characterization of Enterobacteria phage CBB.</title>
        <authorList>
            <person name="Buttimer C.T.H."/>
            <person name="Hendrix H."/>
            <person name="Alexandre H."/>
            <person name="O'Mahony J."/>
            <person name="Lavigne R."/>
            <person name="Coffey A."/>
        </authorList>
    </citation>
    <scope>NUCLEOTIDE SEQUENCE [LARGE SCALE GENOMIC DNA]</scope>
</reference>
<proteinExistence type="predicted"/>
<gene>
    <name evidence="1" type="ORF">CBB_406</name>
</gene>
<protein>
    <submittedName>
        <fullName evidence="1">Uncharacterized protein</fullName>
    </submittedName>
</protein>
<sequence length="77" mass="8783">MAFENNSTETSSLIVISCKNKHKLQKAYDELKDSGIDFVQFHEPDWDYGFTAFASAPVTAEQRSIFRKYQLFKGGAK</sequence>
<keyword evidence="2" id="KW-1185">Reference proteome</keyword>
<organism evidence="1 2">
    <name type="scientific">Pectobacterium phage vB_PcaM_CBB</name>
    <dbReference type="NCBI Taxonomy" id="2772511"/>
    <lineage>
        <taxon>Viruses</taxon>
        <taxon>Duplodnaviria</taxon>
        <taxon>Heunggongvirae</taxon>
        <taxon>Uroviricota</taxon>
        <taxon>Caudoviricetes</taxon>
        <taxon>Mimasvirus</taxon>
        <taxon>Mimasvirus CBB</taxon>
    </lineage>
</organism>
<accession>A0A1L2CVE3</accession>
<evidence type="ECO:0000313" key="2">
    <source>
        <dbReference type="Proteomes" id="UP000223891"/>
    </source>
</evidence>
<dbReference type="EMBL" id="KU574722">
    <property type="protein sequence ID" value="AMM43969.1"/>
    <property type="molecule type" value="Genomic_DNA"/>
</dbReference>
<dbReference type="Proteomes" id="UP000223891">
    <property type="component" value="Segment"/>
</dbReference>
<name>A0A1L2CVE3_9CAUD</name>